<evidence type="ECO:0000313" key="3">
    <source>
        <dbReference type="Proteomes" id="UP000183529"/>
    </source>
</evidence>
<feature type="compositionally biased region" description="Low complexity" evidence="1">
    <location>
        <begin position="14"/>
        <end position="52"/>
    </location>
</feature>
<feature type="region of interest" description="Disordered" evidence="1">
    <location>
        <begin position="1"/>
        <end position="55"/>
    </location>
</feature>
<feature type="region of interest" description="Disordered" evidence="1">
    <location>
        <begin position="281"/>
        <end position="301"/>
    </location>
</feature>
<accession>A0AAQ1GD56</accession>
<feature type="region of interest" description="Disordered" evidence="1">
    <location>
        <begin position="81"/>
        <end position="109"/>
    </location>
</feature>
<dbReference type="Proteomes" id="UP000183529">
    <property type="component" value="Unassembled WGS sequence"/>
</dbReference>
<evidence type="ECO:0000313" key="2">
    <source>
        <dbReference type="EMBL" id="SEJ25461.1"/>
    </source>
</evidence>
<comment type="caution">
    <text evidence="2">The sequence shown here is derived from an EMBL/GenBank/DDBJ whole genome shotgun (WGS) entry which is preliminary data.</text>
</comment>
<organism evidence="2 3">
    <name type="scientific">Paraburkholderia tropica</name>
    <dbReference type="NCBI Taxonomy" id="92647"/>
    <lineage>
        <taxon>Bacteria</taxon>
        <taxon>Pseudomonadati</taxon>
        <taxon>Pseudomonadota</taxon>
        <taxon>Betaproteobacteria</taxon>
        <taxon>Burkholderiales</taxon>
        <taxon>Burkholderiaceae</taxon>
        <taxon>Paraburkholderia</taxon>
    </lineage>
</organism>
<proteinExistence type="predicted"/>
<dbReference type="EMBL" id="FNZM01000003">
    <property type="protein sequence ID" value="SEJ25461.1"/>
    <property type="molecule type" value="Genomic_DNA"/>
</dbReference>
<protein>
    <recommendedName>
        <fullName evidence="4">Autotransporter</fullName>
    </recommendedName>
</protein>
<feature type="compositionally biased region" description="Basic and acidic residues" evidence="1">
    <location>
        <begin position="98"/>
        <end position="107"/>
    </location>
</feature>
<sequence length="1124" mass="120338">MSDLHALPPPQTNATHEAAGHETAALTEAQRQAQRQAQQQAQAEPQAQPQALTEDSTLGRFAHALSRTGQRLRAAKFDISTAARQRSSHGKPFAPTDFKAEGQRLPERPVTASTVAATPLENGAKTGRAALAKTAASGAQASAQTAHPVAATAADQGAGHALADAMDGGHALLSYVAQRLPGPRDDAQASARLSQRLHTLGAPADAPAATRGALLAQALHGAHVGDARQANDVLDALGGLDFTRMQSSAPVTPAQNRAWHVATLLSRSDAGFEALEHLRAQAGAAAPDASQEAAQPPTQTASQRLAQRMMLQTADTLEPAMNAATHDVSPAAVAARHAPAPGASLKDTPLAWRAYNAASTFSRYGRQALTDDQKGAFFAWRQNFREDGPGTELSRARERLNKFSGKTIDRAGDSRWKSFLPRLFGKQRSPLSALRYGTQGVPRKTVADERKALKEAMQGALPPLVERPEMRPAAALAHARPERSIAELAALHVWLESGGFANGRPNAEQLSAIAQRAETMATELTPRDVPSPATLARVRDVAHRWAAATPHELARSAPFKSIARGPFDLERLASWGKVAQVPADSPFWAQLDDLKQKATPDVSTATPADPRSADDLRQSLKDVANGLQSSSRLRLTDGARLGVSTRGLSANIGKVLHAGAVPVAPRVDLRASKSREAVVELSRGTQGVEMFLGTTKTSVRHAGAGVLVGYDFDVGLTQMRAGLTTQAVLHSRELSEPSGVSLRVARRVKDDGTGYDDNAMREKLSGIIDHVFDETTHAHAPDSGGSQGTWNRLAQRYFDDPDVSVSWTDTVARTVKRGASADVGVSVKLPGPASFARVGATAGVGYERTAKQTLDSKETSGRMQIEQHRVGAGSRLLGRFGASVSATENVGKVGVGFASLDAPSGTLTFADDSHLAKIQLVREDGKLMHRACLFDTEYSSAHTYTQAIDASREQWIDLFAEQIADEQHTRRQADPDVQLRPPRELAAERLDQHLGDVKANRRPNQTYFHRYRLRRDAASRLDTVAAVKLQLPADAHAEHAQLDAKSARILQDPASWMPAELKVKERTTVTLGPGLNFMVQMNTQTSATGDRELFAQTVPFGLLERVDQRARPDPNAPANQTGNG</sequence>
<feature type="region of interest" description="Disordered" evidence="1">
    <location>
        <begin position="1105"/>
        <end position="1124"/>
    </location>
</feature>
<gene>
    <name evidence="2" type="ORF">SAMN05216550_103344</name>
</gene>
<evidence type="ECO:0008006" key="4">
    <source>
        <dbReference type="Google" id="ProtNLM"/>
    </source>
</evidence>
<name>A0AAQ1GD56_9BURK</name>
<feature type="compositionally biased region" description="Low complexity" evidence="1">
    <location>
        <begin position="281"/>
        <end position="297"/>
    </location>
</feature>
<reference evidence="2 3" key="1">
    <citation type="submission" date="2016-10" db="EMBL/GenBank/DDBJ databases">
        <authorList>
            <person name="Varghese N."/>
            <person name="Submissions S."/>
        </authorList>
    </citation>
    <scope>NUCLEOTIDE SEQUENCE [LARGE SCALE GENOMIC DNA]</scope>
    <source>
        <strain evidence="2 3">LMG 22274</strain>
    </source>
</reference>
<dbReference type="AlphaFoldDB" id="A0AAQ1GD56"/>
<evidence type="ECO:0000256" key="1">
    <source>
        <dbReference type="SAM" id="MobiDB-lite"/>
    </source>
</evidence>
<dbReference type="RefSeq" id="WP_074982076.1">
    <property type="nucleotide sequence ID" value="NZ_CADFGN010000001.1"/>
</dbReference>